<evidence type="ECO:0000313" key="9">
    <source>
        <dbReference type="Proteomes" id="UP000595140"/>
    </source>
</evidence>
<dbReference type="GO" id="GO:0005179">
    <property type="term" value="F:hormone activity"/>
    <property type="evidence" value="ECO:0007669"/>
    <property type="project" value="UniProtKB-KW"/>
</dbReference>
<name>A0A484KFP3_9ASTE</name>
<dbReference type="Proteomes" id="UP000595140">
    <property type="component" value="Unassembled WGS sequence"/>
</dbReference>
<dbReference type="InterPro" id="IPR008801">
    <property type="entry name" value="RALF"/>
</dbReference>
<dbReference type="PANTHER" id="PTHR33136">
    <property type="entry name" value="RAPID ALKALINIZATION FACTOR-LIKE"/>
    <property type="match status" value="1"/>
</dbReference>
<dbReference type="AlphaFoldDB" id="A0A484KFP3"/>
<dbReference type="PANTHER" id="PTHR33136:SF36">
    <property type="entry name" value="PROTEIN RALF-LIKE 31"/>
    <property type="match status" value="1"/>
</dbReference>
<dbReference type="GO" id="GO:0009506">
    <property type="term" value="C:plasmodesma"/>
    <property type="evidence" value="ECO:0007669"/>
    <property type="project" value="TreeGrafter"/>
</dbReference>
<evidence type="ECO:0000256" key="7">
    <source>
        <dbReference type="SAM" id="SignalP"/>
    </source>
</evidence>
<proteinExistence type="inferred from homology"/>
<evidence type="ECO:0000256" key="4">
    <source>
        <dbReference type="ARBA" id="ARBA00022702"/>
    </source>
</evidence>
<gene>
    <name evidence="8" type="ORF">CCAM_LOCUS6399</name>
</gene>
<keyword evidence="9" id="KW-1185">Reference proteome</keyword>
<reference evidence="8 9" key="1">
    <citation type="submission" date="2018-04" db="EMBL/GenBank/DDBJ databases">
        <authorList>
            <person name="Vogel A."/>
        </authorList>
    </citation>
    <scope>NUCLEOTIDE SEQUENCE [LARGE SCALE GENOMIC DNA]</scope>
</reference>
<evidence type="ECO:0008006" key="10">
    <source>
        <dbReference type="Google" id="ProtNLM"/>
    </source>
</evidence>
<evidence type="ECO:0000256" key="6">
    <source>
        <dbReference type="ARBA" id="ARBA00023157"/>
    </source>
</evidence>
<dbReference type="GO" id="GO:0019722">
    <property type="term" value="P:calcium-mediated signaling"/>
    <property type="evidence" value="ECO:0007669"/>
    <property type="project" value="TreeGrafter"/>
</dbReference>
<keyword evidence="3" id="KW-0964">Secreted</keyword>
<evidence type="ECO:0000256" key="3">
    <source>
        <dbReference type="ARBA" id="ARBA00022525"/>
    </source>
</evidence>
<dbReference type="OrthoDB" id="1906275at2759"/>
<accession>A0A484KFP3</accession>
<protein>
    <recommendedName>
        <fullName evidence="10">Rapid alkalinization factor 1</fullName>
    </recommendedName>
</protein>
<comment type="similarity">
    <text evidence="2">Belongs to the plant rapid alkalinization factor (RALF) family.</text>
</comment>
<evidence type="ECO:0000256" key="2">
    <source>
        <dbReference type="ARBA" id="ARBA00009178"/>
    </source>
</evidence>
<dbReference type="GO" id="GO:0005576">
    <property type="term" value="C:extracellular region"/>
    <property type="evidence" value="ECO:0007669"/>
    <property type="project" value="UniProtKB-SubCell"/>
</dbReference>
<keyword evidence="6" id="KW-1015">Disulfide bond</keyword>
<feature type="chain" id="PRO_5019793439" description="Rapid alkalinization factor 1" evidence="7">
    <location>
        <begin position="25"/>
        <end position="132"/>
    </location>
</feature>
<keyword evidence="4" id="KW-0372">Hormone</keyword>
<organism evidence="8 9">
    <name type="scientific">Cuscuta campestris</name>
    <dbReference type="NCBI Taxonomy" id="132261"/>
    <lineage>
        <taxon>Eukaryota</taxon>
        <taxon>Viridiplantae</taxon>
        <taxon>Streptophyta</taxon>
        <taxon>Embryophyta</taxon>
        <taxon>Tracheophyta</taxon>
        <taxon>Spermatophyta</taxon>
        <taxon>Magnoliopsida</taxon>
        <taxon>eudicotyledons</taxon>
        <taxon>Gunneridae</taxon>
        <taxon>Pentapetalae</taxon>
        <taxon>asterids</taxon>
        <taxon>lamiids</taxon>
        <taxon>Solanales</taxon>
        <taxon>Convolvulaceae</taxon>
        <taxon>Cuscuteae</taxon>
        <taxon>Cuscuta</taxon>
        <taxon>Cuscuta subgen. Grammica</taxon>
        <taxon>Cuscuta sect. Cleistogrammica</taxon>
    </lineage>
</organism>
<dbReference type="Pfam" id="PF05498">
    <property type="entry name" value="RALF"/>
    <property type="match status" value="1"/>
</dbReference>
<keyword evidence="5 7" id="KW-0732">Signal</keyword>
<sequence>MMGMLKPIFLALLFLNSRSRICHGASEIGPNQAKAGDFDAIAKRVCSRTSGECPAVAAEEEEEEEMDSLSSRRVLLMHKKYISYETLRRDMVPCDTPGASYYLCKVPAKPNSYHRGCEIITRCARQINGINS</sequence>
<evidence type="ECO:0000256" key="1">
    <source>
        <dbReference type="ARBA" id="ARBA00004613"/>
    </source>
</evidence>
<dbReference type="EMBL" id="OOIL02000416">
    <property type="protein sequence ID" value="VFQ64623.1"/>
    <property type="molecule type" value="Genomic_DNA"/>
</dbReference>
<evidence type="ECO:0000256" key="5">
    <source>
        <dbReference type="ARBA" id="ARBA00022729"/>
    </source>
</evidence>
<comment type="subcellular location">
    <subcellularLocation>
        <location evidence="1">Secreted</location>
    </subcellularLocation>
</comment>
<evidence type="ECO:0000313" key="8">
    <source>
        <dbReference type="EMBL" id="VFQ64623.1"/>
    </source>
</evidence>
<feature type="signal peptide" evidence="7">
    <location>
        <begin position="1"/>
        <end position="24"/>
    </location>
</feature>